<gene>
    <name evidence="2" type="ORF">STPYR_11164</name>
</gene>
<keyword evidence="1" id="KW-1133">Transmembrane helix</keyword>
<keyword evidence="1" id="KW-0812">Transmembrane</keyword>
<reference evidence="2" key="1">
    <citation type="submission" date="2016-03" db="EMBL/GenBank/DDBJ databases">
        <authorList>
            <person name="Ploux O."/>
        </authorList>
    </citation>
    <scope>NUCLEOTIDE SEQUENCE</scope>
    <source>
        <strain evidence="2">UC10</strain>
    </source>
</reference>
<dbReference type="AlphaFoldDB" id="A0A1Y5Q8M3"/>
<evidence type="ECO:0000256" key="1">
    <source>
        <dbReference type="SAM" id="Phobius"/>
    </source>
</evidence>
<evidence type="ECO:0008006" key="3">
    <source>
        <dbReference type="Google" id="ProtNLM"/>
    </source>
</evidence>
<dbReference type="EMBL" id="FLTS01000001">
    <property type="protein sequence ID" value="SBV36234.1"/>
    <property type="molecule type" value="Genomic_DNA"/>
</dbReference>
<organism evidence="2">
    <name type="scientific">uncultured Stenotrophomonas sp</name>
    <dbReference type="NCBI Taxonomy" id="165438"/>
    <lineage>
        <taxon>Bacteria</taxon>
        <taxon>Pseudomonadati</taxon>
        <taxon>Pseudomonadota</taxon>
        <taxon>Gammaproteobacteria</taxon>
        <taxon>Lysobacterales</taxon>
        <taxon>Lysobacteraceae</taxon>
        <taxon>Stenotrophomonas</taxon>
        <taxon>environmental samples</taxon>
    </lineage>
</organism>
<accession>A0A1Y5Q8M3</accession>
<name>A0A1Y5Q8M3_9GAMM</name>
<proteinExistence type="predicted"/>
<keyword evidence="1" id="KW-0472">Membrane</keyword>
<feature type="transmembrane region" description="Helical" evidence="1">
    <location>
        <begin position="138"/>
        <end position="160"/>
    </location>
</feature>
<protein>
    <recommendedName>
        <fullName evidence="3">Transmembrane protein</fullName>
    </recommendedName>
</protein>
<evidence type="ECO:0000313" key="2">
    <source>
        <dbReference type="EMBL" id="SBV36234.1"/>
    </source>
</evidence>
<sequence length="174" mass="19055">MISIPVSPASHRRLATASKWLCLAAYVVVVLVFSLSGLGNYRKANAILKDHAVVSAPVELDSIEEKHGRKGRVSNQYHFNYAFEANGVTHRGSFTTSEGNADRYLEDGATVEIAYSRSEPARFERLGLLENNKSLGGVLTRLCISLILMALLAFVAHLLITRKLFVAKPEAVAQ</sequence>
<feature type="transmembrane region" description="Helical" evidence="1">
    <location>
        <begin position="20"/>
        <end position="39"/>
    </location>
</feature>